<feature type="region of interest" description="Disordered" evidence="1">
    <location>
        <begin position="631"/>
        <end position="670"/>
    </location>
</feature>
<keyword evidence="2" id="KW-0472">Membrane</keyword>
<feature type="transmembrane region" description="Helical" evidence="2">
    <location>
        <begin position="33"/>
        <end position="55"/>
    </location>
</feature>
<proteinExistence type="predicted"/>
<accession>A0A2S9YRH6</accession>
<evidence type="ECO:0000256" key="2">
    <source>
        <dbReference type="SAM" id="Phobius"/>
    </source>
</evidence>
<evidence type="ECO:0000313" key="3">
    <source>
        <dbReference type="EMBL" id="PRQ07695.1"/>
    </source>
</evidence>
<feature type="region of interest" description="Disordered" evidence="1">
    <location>
        <begin position="1"/>
        <end position="25"/>
    </location>
</feature>
<keyword evidence="2" id="KW-1133">Transmembrane helix</keyword>
<dbReference type="AlphaFoldDB" id="A0A2S9YRH6"/>
<evidence type="ECO:0000313" key="4">
    <source>
        <dbReference type="Proteomes" id="UP000238823"/>
    </source>
</evidence>
<comment type="caution">
    <text evidence="3">The sequence shown here is derived from an EMBL/GenBank/DDBJ whole genome shotgun (WGS) entry which is preliminary data.</text>
</comment>
<dbReference type="EMBL" id="PVNL01000051">
    <property type="protein sequence ID" value="PRQ07695.1"/>
    <property type="molecule type" value="Genomic_DNA"/>
</dbReference>
<dbReference type="OrthoDB" id="5478565at2"/>
<protein>
    <submittedName>
        <fullName evidence="3">Uncharacterized protein</fullName>
    </submittedName>
</protein>
<evidence type="ECO:0000256" key="1">
    <source>
        <dbReference type="SAM" id="MobiDB-lite"/>
    </source>
</evidence>
<keyword evidence="2" id="KW-0812">Transmembrane</keyword>
<gene>
    <name evidence="3" type="ORF">ENSA7_26850</name>
</gene>
<reference evidence="3 4" key="1">
    <citation type="submission" date="2018-03" db="EMBL/GenBank/DDBJ databases">
        <title>Draft Genome Sequences of the Obligatory Marine Myxobacteria Enhygromyxa salina SWB007.</title>
        <authorList>
            <person name="Poehlein A."/>
            <person name="Moghaddam J.A."/>
            <person name="Harms H."/>
            <person name="Alanjari M."/>
            <person name="Koenig G.M."/>
            <person name="Daniel R."/>
            <person name="Schaeberle T.F."/>
        </authorList>
    </citation>
    <scope>NUCLEOTIDE SEQUENCE [LARGE SCALE GENOMIC DNA]</scope>
    <source>
        <strain evidence="3 4">SWB007</strain>
    </source>
</reference>
<dbReference type="RefSeq" id="WP_106089702.1">
    <property type="nucleotide sequence ID" value="NZ_PVNL01000051.1"/>
</dbReference>
<sequence>MSTDGRVLRPATRSSPELSARLRRPAQHGARPWQIVVATCTAAVIMALLIAMTMARQAISDFVESPLAEKLAGTDRIAYYVIPQELFNAPSFRIGPGDVSIKLITHVELPAGHEFGADEDFAYGIRLTLESLDGEPQWTHEVNIRTRQSKSGHDRFGWRHENSFLLDDPGSGRRPRELTDDRLTRVRLPEGVGDRRLRMTFVPREPSTDVRGLARVYVRHERPVDDRTLRELSLAPETAAALVDHLTYRDWDQLSEDERRQKLGHVWARMSAEGLAGVDYETLSIYESGFRLPRGTKTDRRRLEVNDAHSLAVNVLGPAELTLEVFGNPDHFADLSVKRRGLDWLGGNGGRDVPYGRSRVAVRSLSVPEGVHTLIFESEQFLELALEVAESRADDARVWLCEADRPRRTDEEGNEVLEPDVRRIQTVHLGQQWQVLPRWAIEGPDDYATRMFRFDVRVVHPTPMAWSWRDPDRGPDPELELCFFDHAGEQLGCEPWTGRRPVESHFEGVMIAGESDGLGPVESRWHAVSEPQTWRVIAPAEAAQLELRARAGIPGLLEVPEQRLIVRAYGFWPEVENVVGLPFREYQTEHTIWRYPPLDTRTWFPLRPINYDDLQDDSAISDLLAQVRLQPRGYGRGDGEGDGGSGRDPDDRLANERDGQDGWDPGPWVTLDPRGVHRRRSILEELDAEAGRRLADRWDPSLFTELWPDRKLVIDFSATGPGAPQLHWQVAPSTLGRSVGLRIGERAYEHTVAETRGRWKLPVERGRRDVELEFDASNSEFEMWIDRPVLIASPPVSRRRVVHELTNSLVFPLRKPDQAALTVNVVVYVPRRRERAELAVTIDDGRPRRRTGVPIEHLSIVDRSYSIDPGGAFDEQDRLVDAREPIRFVDLEGSNKLPLDTVTIQITLGEDIVPGVHEVRVDLLDGDRVWVRAFHRGVADRSKPAASWTENTKRPSEVQP</sequence>
<dbReference type="Proteomes" id="UP000238823">
    <property type="component" value="Unassembled WGS sequence"/>
</dbReference>
<feature type="compositionally biased region" description="Basic and acidic residues" evidence="1">
    <location>
        <begin position="635"/>
        <end position="660"/>
    </location>
</feature>
<organism evidence="3 4">
    <name type="scientific">Enhygromyxa salina</name>
    <dbReference type="NCBI Taxonomy" id="215803"/>
    <lineage>
        <taxon>Bacteria</taxon>
        <taxon>Pseudomonadati</taxon>
        <taxon>Myxococcota</taxon>
        <taxon>Polyangia</taxon>
        <taxon>Nannocystales</taxon>
        <taxon>Nannocystaceae</taxon>
        <taxon>Enhygromyxa</taxon>
    </lineage>
</organism>
<name>A0A2S9YRH6_9BACT</name>